<feature type="domain" description="Class II aldolase/adducin N-terminal" evidence="3">
    <location>
        <begin position="3"/>
        <end position="175"/>
    </location>
</feature>
<dbReference type="Pfam" id="PF00596">
    <property type="entry name" value="Aldolase_II"/>
    <property type="match status" value="1"/>
</dbReference>
<evidence type="ECO:0000313" key="5">
    <source>
        <dbReference type="EMBL" id="QNO41682.1"/>
    </source>
</evidence>
<dbReference type="GO" id="GO:0005829">
    <property type="term" value="C:cytosol"/>
    <property type="evidence" value="ECO:0007669"/>
    <property type="project" value="TreeGrafter"/>
</dbReference>
<protein>
    <submittedName>
        <fullName evidence="6">L-fuculose phosphate aldolase</fullName>
        <ecNumber evidence="6">4.1.2.17</ecNumber>
    </submittedName>
</protein>
<keyword evidence="1" id="KW-0479">Metal-binding</keyword>
<dbReference type="EMBL" id="MT630608">
    <property type="protein sequence ID" value="QNO41255.1"/>
    <property type="molecule type" value="Genomic_DNA"/>
</dbReference>
<dbReference type="SMART" id="SM01007">
    <property type="entry name" value="Aldolase_II"/>
    <property type="match status" value="1"/>
</dbReference>
<dbReference type="EMBL" id="MT631334">
    <property type="protein sequence ID" value="QNO48363.1"/>
    <property type="molecule type" value="Genomic_DNA"/>
</dbReference>
<dbReference type="GO" id="GO:0008738">
    <property type="term" value="F:L-fuculose-phosphate aldolase activity"/>
    <property type="evidence" value="ECO:0007669"/>
    <property type="project" value="UniProtKB-EC"/>
</dbReference>
<accession>A0A7G9YK29</accession>
<dbReference type="InterPro" id="IPR050197">
    <property type="entry name" value="Aldolase_class_II_sugar_metab"/>
</dbReference>
<dbReference type="EC" id="4.1.2.17" evidence="6"/>
<dbReference type="PANTHER" id="PTHR22789:SF0">
    <property type="entry name" value="3-OXO-TETRONATE 4-PHOSPHATE DECARBOXYLASE-RELATED"/>
    <property type="match status" value="1"/>
</dbReference>
<organism evidence="6">
    <name type="scientific">Candidatus Methanogaster sp. ANME-2c ERB4</name>
    <dbReference type="NCBI Taxonomy" id="2759911"/>
    <lineage>
        <taxon>Archaea</taxon>
        <taxon>Methanobacteriati</taxon>
        <taxon>Methanobacteriota</taxon>
        <taxon>Stenosarchaea group</taxon>
        <taxon>Methanomicrobia</taxon>
        <taxon>Methanosarcinales</taxon>
        <taxon>ANME-2 cluster</taxon>
        <taxon>Candidatus Methanogasteraceae</taxon>
        <taxon>Candidatus Methanogaster</taxon>
    </lineage>
</organism>
<sequence>MWQEISRFGKKLVEYGLVESHFGNISIRTGDTMLITRSGSALDEIDQDAVVEVGISESSSMDLIASSETVVHRAIYQNTSALAIIHAHCPYAVIESLIADSPIVPVDSEGIYFLHEIPIVTGGIGTSDLAENAAPLLREHKGVIIHGHGTIAVGMVLEEAYVVTTQIEHCCQVKYHVDLFNRVSECGKGEKGKNSKR</sequence>
<evidence type="ECO:0000259" key="3">
    <source>
        <dbReference type="SMART" id="SM01007"/>
    </source>
</evidence>
<dbReference type="InterPro" id="IPR036409">
    <property type="entry name" value="Aldolase_II/adducin_N_sf"/>
</dbReference>
<dbReference type="EMBL" id="MT630656">
    <property type="protein sequence ID" value="QNO41682.1"/>
    <property type="molecule type" value="Genomic_DNA"/>
</dbReference>
<reference evidence="6" key="1">
    <citation type="submission" date="2020-06" db="EMBL/GenBank/DDBJ databases">
        <title>Unique genomic features of the anaerobic methanotrophic archaea.</title>
        <authorList>
            <person name="Chadwick G.L."/>
            <person name="Skennerton C.T."/>
            <person name="Laso-Perez R."/>
            <person name="Leu A.O."/>
            <person name="Speth D.R."/>
            <person name="Yu H."/>
            <person name="Morgan-Lang C."/>
            <person name="Hatzenpichler R."/>
            <person name="Goudeau D."/>
            <person name="Malmstrom R."/>
            <person name="Brazelton W.J."/>
            <person name="Woyke T."/>
            <person name="Hallam S.J."/>
            <person name="Tyson G.W."/>
            <person name="Wegener G."/>
            <person name="Boetius A."/>
            <person name="Orphan V."/>
        </authorList>
    </citation>
    <scope>NUCLEOTIDE SEQUENCE</scope>
</reference>
<evidence type="ECO:0000256" key="2">
    <source>
        <dbReference type="ARBA" id="ARBA00023239"/>
    </source>
</evidence>
<evidence type="ECO:0000313" key="4">
    <source>
        <dbReference type="EMBL" id="QNO41255.1"/>
    </source>
</evidence>
<dbReference type="GO" id="GO:0046872">
    <property type="term" value="F:metal ion binding"/>
    <property type="evidence" value="ECO:0007669"/>
    <property type="project" value="UniProtKB-KW"/>
</dbReference>
<dbReference type="SUPFAM" id="SSF53639">
    <property type="entry name" value="AraD/HMP-PK domain-like"/>
    <property type="match status" value="1"/>
</dbReference>
<dbReference type="InterPro" id="IPR001303">
    <property type="entry name" value="Aldolase_II/adducin_N"/>
</dbReference>
<dbReference type="PANTHER" id="PTHR22789">
    <property type="entry name" value="FUCULOSE PHOSPHATE ALDOLASE"/>
    <property type="match status" value="1"/>
</dbReference>
<dbReference type="GO" id="GO:0019323">
    <property type="term" value="P:pentose catabolic process"/>
    <property type="evidence" value="ECO:0007669"/>
    <property type="project" value="TreeGrafter"/>
</dbReference>
<dbReference type="AlphaFoldDB" id="A0A7G9YK29"/>
<dbReference type="UniPathway" id="UPA00071"/>
<proteinExistence type="predicted"/>
<keyword evidence="2 6" id="KW-0456">Lyase</keyword>
<evidence type="ECO:0000256" key="1">
    <source>
        <dbReference type="ARBA" id="ARBA00022723"/>
    </source>
</evidence>
<name>A0A7G9YK29_9EURY</name>
<dbReference type="Gene3D" id="3.40.225.10">
    <property type="entry name" value="Class II aldolase/adducin N-terminal domain"/>
    <property type="match status" value="1"/>
</dbReference>
<evidence type="ECO:0000313" key="6">
    <source>
        <dbReference type="EMBL" id="QNO48363.1"/>
    </source>
</evidence>
<gene>
    <name evidence="6" type="primary">fucA</name>
    <name evidence="4" type="ORF">APGBGGHG_00038</name>
    <name evidence="6" type="ORF">CNHCFCIF_00002</name>
    <name evidence="5" type="ORF">IBOMKANJ_00002</name>
</gene>
<dbReference type="NCBIfam" id="NF006413">
    <property type="entry name" value="PRK08660.1"/>
    <property type="match status" value="1"/>
</dbReference>